<dbReference type="SMART" id="SM00256">
    <property type="entry name" value="FBOX"/>
    <property type="match status" value="1"/>
</dbReference>
<dbReference type="HOGENOM" id="CLU_484932_0_0_1"/>
<evidence type="ECO:0000313" key="2">
    <source>
        <dbReference type="EMBL" id="CCA68210.1"/>
    </source>
</evidence>
<dbReference type="InParanoid" id="G4TAA2"/>
<dbReference type="OrthoDB" id="3135431at2759"/>
<dbReference type="InterPro" id="IPR036047">
    <property type="entry name" value="F-box-like_dom_sf"/>
</dbReference>
<dbReference type="Proteomes" id="UP000007148">
    <property type="component" value="Unassembled WGS sequence"/>
</dbReference>
<dbReference type="InterPro" id="IPR001810">
    <property type="entry name" value="F-box_dom"/>
</dbReference>
<organism evidence="2 3">
    <name type="scientific">Serendipita indica (strain DSM 11827)</name>
    <name type="common">Root endophyte fungus</name>
    <name type="synonym">Piriformospora indica</name>
    <dbReference type="NCBI Taxonomy" id="1109443"/>
    <lineage>
        <taxon>Eukaryota</taxon>
        <taxon>Fungi</taxon>
        <taxon>Dikarya</taxon>
        <taxon>Basidiomycota</taxon>
        <taxon>Agaricomycotina</taxon>
        <taxon>Agaricomycetes</taxon>
        <taxon>Sebacinales</taxon>
        <taxon>Serendipitaceae</taxon>
        <taxon>Serendipita</taxon>
    </lineage>
</organism>
<keyword evidence="3" id="KW-1185">Reference proteome</keyword>
<dbReference type="PROSITE" id="PS50181">
    <property type="entry name" value="FBOX"/>
    <property type="match status" value="1"/>
</dbReference>
<sequence length="562" mass="63804">MGSQELRLDNLPESIVLEICTYLDLAALVALAQVNRAMRVLSRSTTSFWAAALYQCGLVIPLTEQRPVETFEPVELAQAAHRMTYREANFQSPVPQLRGWKKIRWPFEPLNASVAEAVKHNTETPEGALYTHLIHEYAEWAFFISSLNILRTVHLGSGKLSLIWERDKYHKTEEGARIAWAIDLIGSSEGLMVMNCILRREKGNTYGIRLLKFNLDIKSGEVGIKELGSYVTGGSATHLDISRRYIFFVVALPGAQHDNVGEISMVRLKDLHYLQLPSIYPSIELSIAEEYFISVGISPNQQIWVQIAGLPSPDVEPKDSTMLDSLEWLPVHSYLLPIGGDDLDQMTCRIAHWYIGSKGTVNVWAYLPSDGTRSTFTLEFDIDALRRLTKRYLTGRYTDEEPMRKLFVVEKDAFRAVEETTKSFVVTPSLSGKRFIWWKRVDNPFPNDDNPLYIVEMDSPVDVGEGERETFQLYLSMVEELAPASQTTTDVDEEELKVDRSKHYDNGSATSIRLKTEKRLQIPRGLACRVPDIQLLLIFEWSGTVLVQLVSGDIWVLQYGKH</sequence>
<dbReference type="Gene3D" id="1.20.1280.50">
    <property type="match status" value="1"/>
</dbReference>
<accession>G4TAA2</accession>
<evidence type="ECO:0000313" key="3">
    <source>
        <dbReference type="Proteomes" id="UP000007148"/>
    </source>
</evidence>
<reference evidence="2 3" key="1">
    <citation type="journal article" date="2011" name="PLoS Pathog.">
        <title>Endophytic Life Strategies Decoded by Genome and Transcriptome Analyses of the Mutualistic Root Symbiont Piriformospora indica.</title>
        <authorList>
            <person name="Zuccaro A."/>
            <person name="Lahrmann U."/>
            <person name="Guldener U."/>
            <person name="Langen G."/>
            <person name="Pfiffi S."/>
            <person name="Biedenkopf D."/>
            <person name="Wong P."/>
            <person name="Samans B."/>
            <person name="Grimm C."/>
            <person name="Basiewicz M."/>
            <person name="Murat C."/>
            <person name="Martin F."/>
            <person name="Kogel K.H."/>
        </authorList>
    </citation>
    <scope>NUCLEOTIDE SEQUENCE [LARGE SCALE GENOMIC DNA]</scope>
    <source>
        <strain evidence="2 3">DSM 11827</strain>
    </source>
</reference>
<name>G4TAA2_SERID</name>
<evidence type="ECO:0000259" key="1">
    <source>
        <dbReference type="PROSITE" id="PS50181"/>
    </source>
</evidence>
<proteinExistence type="predicted"/>
<protein>
    <recommendedName>
        <fullName evidence="1">F-box domain-containing protein</fullName>
    </recommendedName>
</protein>
<feature type="domain" description="F-box" evidence="1">
    <location>
        <begin position="5"/>
        <end position="52"/>
    </location>
</feature>
<dbReference type="AlphaFoldDB" id="G4TAA2"/>
<dbReference type="EMBL" id="CAFZ01000028">
    <property type="protein sequence ID" value="CCA68210.1"/>
    <property type="molecule type" value="Genomic_DNA"/>
</dbReference>
<dbReference type="Pfam" id="PF12937">
    <property type="entry name" value="F-box-like"/>
    <property type="match status" value="1"/>
</dbReference>
<gene>
    <name evidence="2" type="ORF">PIIN_02076</name>
</gene>
<comment type="caution">
    <text evidence="2">The sequence shown here is derived from an EMBL/GenBank/DDBJ whole genome shotgun (WGS) entry which is preliminary data.</text>
</comment>
<dbReference type="SUPFAM" id="SSF81383">
    <property type="entry name" value="F-box domain"/>
    <property type="match status" value="1"/>
</dbReference>